<feature type="signal peptide" evidence="1">
    <location>
        <begin position="1"/>
        <end position="34"/>
    </location>
</feature>
<proteinExistence type="predicted"/>
<name>A0A2S4MJF5_9BURK</name>
<dbReference type="Pfam" id="PF18602">
    <property type="entry name" value="Rap1a"/>
    <property type="match status" value="1"/>
</dbReference>
<dbReference type="EMBL" id="PQGA01000002">
    <property type="protein sequence ID" value="POR54791.1"/>
    <property type="molecule type" value="Genomic_DNA"/>
</dbReference>
<protein>
    <recommendedName>
        <fullName evidence="2">Rap1a immunity protein domain-containing protein</fullName>
    </recommendedName>
</protein>
<dbReference type="AlphaFoldDB" id="A0A2S4MJF5"/>
<sequence length="134" mass="14364">MLAPALFRSVAIVKKSLLASTALALVLCVGNAVAQTPPASPSAASIEQGDGFYAACQQEENLTACAMYLAGYSNGALVQALIDRQRPRYCLPPNLTRKDQLRVVLAYMKGHFELMLEPTGAIIYKAMLAAFPCK</sequence>
<dbReference type="Proteomes" id="UP000237381">
    <property type="component" value="Unassembled WGS sequence"/>
</dbReference>
<keyword evidence="4" id="KW-1185">Reference proteome</keyword>
<gene>
    <name evidence="3" type="ORF">B0G62_102401</name>
</gene>
<keyword evidence="1" id="KW-0732">Signal</keyword>
<feature type="domain" description="Rap1a immunity protein" evidence="2">
    <location>
        <begin position="49"/>
        <end position="133"/>
    </location>
</feature>
<comment type="caution">
    <text evidence="3">The sequence shown here is derived from an EMBL/GenBank/DDBJ whole genome shotgun (WGS) entry which is preliminary data.</text>
</comment>
<reference evidence="3 4" key="1">
    <citation type="submission" date="2018-01" db="EMBL/GenBank/DDBJ databases">
        <title>Genomic Encyclopedia of Type Strains, Phase III (KMG-III): the genomes of soil and plant-associated and newly described type strains.</title>
        <authorList>
            <person name="Whitman W."/>
        </authorList>
    </citation>
    <scope>NUCLEOTIDE SEQUENCE [LARGE SCALE GENOMIC DNA]</scope>
    <source>
        <strain evidence="3 4">JCM 18070</strain>
    </source>
</reference>
<evidence type="ECO:0000256" key="1">
    <source>
        <dbReference type="SAM" id="SignalP"/>
    </source>
</evidence>
<evidence type="ECO:0000313" key="4">
    <source>
        <dbReference type="Proteomes" id="UP000237381"/>
    </source>
</evidence>
<evidence type="ECO:0000259" key="2">
    <source>
        <dbReference type="Pfam" id="PF18602"/>
    </source>
</evidence>
<accession>A0A2S4MJF5</accession>
<feature type="chain" id="PRO_5015591035" description="Rap1a immunity protein domain-containing protein" evidence="1">
    <location>
        <begin position="35"/>
        <end position="134"/>
    </location>
</feature>
<evidence type="ECO:0000313" key="3">
    <source>
        <dbReference type="EMBL" id="POR54791.1"/>
    </source>
</evidence>
<organism evidence="3 4">
    <name type="scientific">Paraburkholderia eburnea</name>
    <dbReference type="NCBI Taxonomy" id="1189126"/>
    <lineage>
        <taxon>Bacteria</taxon>
        <taxon>Pseudomonadati</taxon>
        <taxon>Pseudomonadota</taxon>
        <taxon>Betaproteobacteria</taxon>
        <taxon>Burkholderiales</taxon>
        <taxon>Burkholderiaceae</taxon>
        <taxon>Paraburkholderia</taxon>
    </lineage>
</organism>
<dbReference type="InterPro" id="IPR041238">
    <property type="entry name" value="Rap1a"/>
</dbReference>